<evidence type="ECO:0000256" key="3">
    <source>
        <dbReference type="ARBA" id="ARBA00023125"/>
    </source>
</evidence>
<name>A0ABW5FQA4_9PSEU</name>
<keyword evidence="4" id="KW-0804">Transcription</keyword>
<evidence type="ECO:0000256" key="2">
    <source>
        <dbReference type="ARBA" id="ARBA00023015"/>
    </source>
</evidence>
<dbReference type="Pfam" id="PF00126">
    <property type="entry name" value="HTH_1"/>
    <property type="match status" value="1"/>
</dbReference>
<dbReference type="InterPro" id="IPR005119">
    <property type="entry name" value="LysR_subst-bd"/>
</dbReference>
<evidence type="ECO:0000313" key="6">
    <source>
        <dbReference type="EMBL" id="MFD2415982.1"/>
    </source>
</evidence>
<dbReference type="SUPFAM" id="SSF46785">
    <property type="entry name" value="Winged helix' DNA-binding domain"/>
    <property type="match status" value="1"/>
</dbReference>
<dbReference type="PANTHER" id="PTHR30118">
    <property type="entry name" value="HTH-TYPE TRANSCRIPTIONAL REGULATOR LEUO-RELATED"/>
    <property type="match status" value="1"/>
</dbReference>
<dbReference type="CDD" id="cd08417">
    <property type="entry name" value="PBP2_Nitroaromatics_like"/>
    <property type="match status" value="1"/>
</dbReference>
<proteinExistence type="inferred from homology"/>
<dbReference type="Pfam" id="PF03466">
    <property type="entry name" value="LysR_substrate"/>
    <property type="match status" value="1"/>
</dbReference>
<keyword evidence="2" id="KW-0805">Transcription regulation</keyword>
<accession>A0ABW5FQA4</accession>
<evidence type="ECO:0000256" key="1">
    <source>
        <dbReference type="ARBA" id="ARBA00009437"/>
    </source>
</evidence>
<evidence type="ECO:0000259" key="5">
    <source>
        <dbReference type="PROSITE" id="PS50931"/>
    </source>
</evidence>
<dbReference type="RefSeq" id="WP_378262280.1">
    <property type="nucleotide sequence ID" value="NZ_JBHUKR010000004.1"/>
</dbReference>
<dbReference type="Gene3D" id="1.10.10.10">
    <property type="entry name" value="Winged helix-like DNA-binding domain superfamily/Winged helix DNA-binding domain"/>
    <property type="match status" value="1"/>
</dbReference>
<dbReference type="PANTHER" id="PTHR30118:SF15">
    <property type="entry name" value="TRANSCRIPTIONAL REGULATORY PROTEIN"/>
    <property type="match status" value="1"/>
</dbReference>
<reference evidence="7" key="1">
    <citation type="journal article" date="2019" name="Int. J. Syst. Evol. Microbiol.">
        <title>The Global Catalogue of Microorganisms (GCM) 10K type strain sequencing project: providing services to taxonomists for standard genome sequencing and annotation.</title>
        <authorList>
            <consortium name="The Broad Institute Genomics Platform"/>
            <consortium name="The Broad Institute Genome Sequencing Center for Infectious Disease"/>
            <person name="Wu L."/>
            <person name="Ma J."/>
        </authorList>
    </citation>
    <scope>NUCLEOTIDE SEQUENCE [LARGE SCALE GENOMIC DNA]</scope>
    <source>
        <strain evidence="7">CGMCC 4.7645</strain>
    </source>
</reference>
<comment type="caution">
    <text evidence="6">The sequence shown here is derived from an EMBL/GenBank/DDBJ whole genome shotgun (WGS) entry which is preliminary data.</text>
</comment>
<evidence type="ECO:0000256" key="4">
    <source>
        <dbReference type="ARBA" id="ARBA00023163"/>
    </source>
</evidence>
<organism evidence="6 7">
    <name type="scientific">Amycolatopsis pigmentata</name>
    <dbReference type="NCBI Taxonomy" id="450801"/>
    <lineage>
        <taxon>Bacteria</taxon>
        <taxon>Bacillati</taxon>
        <taxon>Actinomycetota</taxon>
        <taxon>Actinomycetes</taxon>
        <taxon>Pseudonocardiales</taxon>
        <taxon>Pseudonocardiaceae</taxon>
        <taxon>Amycolatopsis</taxon>
    </lineage>
</organism>
<dbReference type="InterPro" id="IPR000847">
    <property type="entry name" value="LysR_HTH_N"/>
</dbReference>
<keyword evidence="3" id="KW-0238">DNA-binding</keyword>
<protein>
    <submittedName>
        <fullName evidence="6">LysR family transcriptional regulator</fullName>
    </submittedName>
</protein>
<dbReference type="InterPro" id="IPR036390">
    <property type="entry name" value="WH_DNA-bd_sf"/>
</dbReference>
<evidence type="ECO:0000313" key="7">
    <source>
        <dbReference type="Proteomes" id="UP001597417"/>
    </source>
</evidence>
<gene>
    <name evidence="6" type="ORF">ACFSXZ_06555</name>
</gene>
<keyword evidence="7" id="KW-1185">Reference proteome</keyword>
<dbReference type="SUPFAM" id="SSF53850">
    <property type="entry name" value="Periplasmic binding protein-like II"/>
    <property type="match status" value="1"/>
</dbReference>
<feature type="domain" description="HTH lysR-type" evidence="5">
    <location>
        <begin position="6"/>
        <end position="63"/>
    </location>
</feature>
<dbReference type="PROSITE" id="PS50931">
    <property type="entry name" value="HTH_LYSR"/>
    <property type="match status" value="1"/>
</dbReference>
<dbReference type="InterPro" id="IPR050389">
    <property type="entry name" value="LysR-type_TF"/>
</dbReference>
<dbReference type="InterPro" id="IPR036388">
    <property type="entry name" value="WH-like_DNA-bd_sf"/>
</dbReference>
<dbReference type="Gene3D" id="3.40.190.10">
    <property type="entry name" value="Periplasmic binding protein-like II"/>
    <property type="match status" value="2"/>
</dbReference>
<sequence length="301" mass="33056">MSLGGIDLNLLVALEALLTECNVTRAAERTSVGQPAMSASLSRLRRHFNDPLLVRDGRGLVPTPLAESLIHPVHDAIEAAEAVMSASAVFDPSADRRTFTVVASDYVTLVLLSPLFADLAVAAPGVGISVEPLQMDFADQLRSGRIDLLIVPTAVAANLAFPHTRLFADRYLLACDRDNPDVGETVTPAQFSKLPYLSYSIGRSLGLAETELAEAGIHRNVELRTHSFVLTPFLLTGSRMVSMVHERLALRFAEQARLRLLEPPMRLPPIVEAMYWSPRHTDDPAHRWLRDRITEIAESLP</sequence>
<dbReference type="Proteomes" id="UP001597417">
    <property type="component" value="Unassembled WGS sequence"/>
</dbReference>
<dbReference type="InterPro" id="IPR037402">
    <property type="entry name" value="YidZ_PBP2"/>
</dbReference>
<comment type="similarity">
    <text evidence="1">Belongs to the LysR transcriptional regulatory family.</text>
</comment>
<dbReference type="EMBL" id="JBHUKR010000004">
    <property type="protein sequence ID" value="MFD2415982.1"/>
    <property type="molecule type" value="Genomic_DNA"/>
</dbReference>
<dbReference type="PRINTS" id="PR00039">
    <property type="entry name" value="HTHLYSR"/>
</dbReference>